<dbReference type="KEGG" id="mtuy:H3143_01955"/>
<dbReference type="Pfam" id="PF05692">
    <property type="entry name" value="Myco_haema"/>
    <property type="match status" value="1"/>
</dbReference>
<accession>A0A7D7U3B9</accession>
<evidence type="ECO:0000256" key="2">
    <source>
        <dbReference type="SAM" id="SignalP"/>
    </source>
</evidence>
<evidence type="ECO:0000313" key="4">
    <source>
        <dbReference type="EMBL" id="QMT98252.1"/>
    </source>
</evidence>
<evidence type="ECO:0000256" key="1">
    <source>
        <dbReference type="SAM" id="MobiDB-lite"/>
    </source>
</evidence>
<feature type="chain" id="PRO_5028093821" evidence="2">
    <location>
        <begin position="30"/>
        <end position="692"/>
    </location>
</feature>
<dbReference type="Pfam" id="PF07554">
    <property type="entry name" value="FIVAR"/>
    <property type="match status" value="2"/>
</dbReference>
<sequence>MKRKNILKFVSLLGIGSIVMLAAASCSQAANPTQNPRSATPNDGNANPSSTETMMDPAARELSVVRASFSTLVDSESKTTELYADYAKIQKTLKEAFGVARAVVGKSDSTTQSLKDAKATLESAISNAEKEKTDFDTKNDKLVAAYTILKDALKDEKTMLDSLAANANYKAIEDNLKGLYEKAKPIVLSTLIPIEGNSPVLTSVTAVSEPLSNAITRNEMWKINADNLVNSFVKRTLVQKDLTAGTNQSNTMPQPGNYSFVGYSVDIGTDQLTTGSTSSNMNVTPNWNFAQRVVWTAPDSGATVTAIPNNAENSTPLSSVSWIYSLTGPEAKYKLSFPYFGVSNKAYLYFPYKLVNSNDQVALQYKLNDGEEKVIEFGTASEQSGTVGAERAVMSDAQTGSPQTPEEASADKAMPETTIRIATPTVGDIKIAKIQLTDLKFGINTVEFRVPTQTGDNQPSKVAPMIGNMYITSSDDEANEDKIYADLFGNSYNQETSPSTVTVDLLKGYSLAANFNTYIRQFTNLKTENPVYLVGLIGGTTPRFTTNNKTKIESLTNKQSTPSSFAETSTLSVYVNAPETGNYYISGSYISSKTQMRSLKFATTNMSSNSVTIQVQAKENFTSLDKFDTSDSNTMITPNNEMNKTLMLQKGLNKIIISGVERENTPFIGNLTFTLMNASVNQPQVKGADKEN</sequence>
<feature type="signal peptide" evidence="2">
    <location>
        <begin position="1"/>
        <end position="29"/>
    </location>
</feature>
<keyword evidence="2" id="KW-0732">Signal</keyword>
<evidence type="ECO:0000313" key="5">
    <source>
        <dbReference type="Proteomes" id="UP000514704"/>
    </source>
</evidence>
<dbReference type="RefSeq" id="WP_182078539.1">
    <property type="nucleotide sequence ID" value="NZ_CP059674.1"/>
</dbReference>
<dbReference type="EMBL" id="CP059674">
    <property type="protein sequence ID" value="QMT98252.1"/>
    <property type="molecule type" value="Genomic_DNA"/>
</dbReference>
<feature type="region of interest" description="Disordered" evidence="1">
    <location>
        <begin position="30"/>
        <end position="53"/>
    </location>
</feature>
<organism evidence="4 5">
    <name type="scientific">Mycoplasma tullyi</name>
    <dbReference type="NCBI Taxonomy" id="1612150"/>
    <lineage>
        <taxon>Bacteria</taxon>
        <taxon>Bacillati</taxon>
        <taxon>Mycoplasmatota</taxon>
        <taxon>Mollicutes</taxon>
        <taxon>Mycoplasmataceae</taxon>
        <taxon>Mycoplasma</taxon>
    </lineage>
</organism>
<proteinExistence type="predicted"/>
<keyword evidence="5" id="KW-1185">Reference proteome</keyword>
<dbReference type="PROSITE" id="PS51257">
    <property type="entry name" value="PROKAR_LIPOPROTEIN"/>
    <property type="match status" value="1"/>
</dbReference>
<name>A0A7D7U3B9_9MOLU</name>
<feature type="domain" description="Haemagglutinin Mycoplasma" evidence="3">
    <location>
        <begin position="232"/>
        <end position="676"/>
    </location>
</feature>
<reference evidence="4 5" key="1">
    <citation type="journal article" date="2017" name="Int. J. Syst. Evol. Microbiol.">
        <title>Mycoplasma tullyi sp. nov., isolated from penguins of the genus Spheniscus.</title>
        <authorList>
            <person name="Yavari C.A."/>
            <person name="Ramirez A.S."/>
            <person name="Nicholas R.A.J."/>
            <person name="Radford A.D."/>
            <person name="Darby A.C."/>
            <person name="Bradbury J.M."/>
        </authorList>
    </citation>
    <scope>NUCLEOTIDE SEQUENCE [LARGE SCALE GENOMIC DNA]</scope>
    <source>
        <strain evidence="4 5">56A97T</strain>
    </source>
</reference>
<dbReference type="Proteomes" id="UP000514704">
    <property type="component" value="Chromosome"/>
</dbReference>
<gene>
    <name evidence="4" type="ORF">H3143_01955</name>
</gene>
<dbReference type="InterPro" id="IPR008692">
    <property type="entry name" value="Hemogglutn_Mycoplasma"/>
</dbReference>
<dbReference type="AlphaFoldDB" id="A0A7D7U3B9"/>
<protein>
    <submittedName>
        <fullName evidence="4">FIVAR domain-containing protein</fullName>
    </submittedName>
</protein>
<evidence type="ECO:0000259" key="3">
    <source>
        <dbReference type="Pfam" id="PF05692"/>
    </source>
</evidence>